<dbReference type="GO" id="GO:0005783">
    <property type="term" value="C:endoplasmic reticulum"/>
    <property type="evidence" value="ECO:0007669"/>
    <property type="project" value="TreeGrafter"/>
</dbReference>
<accession>A0AAV8SSD3</accession>
<dbReference type="AlphaFoldDB" id="A0AAV8SSD3"/>
<keyword evidence="1" id="KW-1133">Transmembrane helix</keyword>
<dbReference type="EMBL" id="JAIWQS010000009">
    <property type="protein sequence ID" value="KAJ8754973.1"/>
    <property type="molecule type" value="Genomic_DNA"/>
</dbReference>
<dbReference type="InterPro" id="IPR011042">
    <property type="entry name" value="6-blade_b-propeller_TolB-like"/>
</dbReference>
<evidence type="ECO:0000313" key="4">
    <source>
        <dbReference type="Proteomes" id="UP001159364"/>
    </source>
</evidence>
<feature type="signal peptide" evidence="2">
    <location>
        <begin position="1"/>
        <end position="21"/>
    </location>
</feature>
<feature type="chain" id="PRO_5043956193" description="SMP-30/Gluconolactonase/LRE-like region domain-containing protein" evidence="2">
    <location>
        <begin position="22"/>
        <end position="359"/>
    </location>
</feature>
<evidence type="ECO:0000256" key="1">
    <source>
        <dbReference type="SAM" id="Phobius"/>
    </source>
</evidence>
<evidence type="ECO:0000313" key="3">
    <source>
        <dbReference type="EMBL" id="KAJ8754973.1"/>
    </source>
</evidence>
<protein>
    <recommendedName>
        <fullName evidence="5">SMP-30/Gluconolactonase/LRE-like region domain-containing protein</fullName>
    </recommendedName>
</protein>
<dbReference type="PANTHER" id="PTHR31460:SF3">
    <property type="entry name" value="MESOCENTIN"/>
    <property type="match status" value="1"/>
</dbReference>
<evidence type="ECO:0000256" key="2">
    <source>
        <dbReference type="SAM" id="SignalP"/>
    </source>
</evidence>
<dbReference type="InterPro" id="IPR053224">
    <property type="entry name" value="Sensory_adhesion_molecule"/>
</dbReference>
<keyword evidence="1" id="KW-0472">Membrane</keyword>
<dbReference type="Proteomes" id="UP001159364">
    <property type="component" value="Linkage Group LG09"/>
</dbReference>
<keyword evidence="1" id="KW-0812">Transmembrane</keyword>
<comment type="caution">
    <text evidence="3">The sequence shown here is derived from an EMBL/GenBank/DDBJ whole genome shotgun (WGS) entry which is preliminary data.</text>
</comment>
<proteinExistence type="predicted"/>
<evidence type="ECO:0008006" key="5">
    <source>
        <dbReference type="Google" id="ProtNLM"/>
    </source>
</evidence>
<feature type="transmembrane region" description="Helical" evidence="1">
    <location>
        <begin position="327"/>
        <end position="345"/>
    </location>
</feature>
<organism evidence="3 4">
    <name type="scientific">Erythroxylum novogranatense</name>
    <dbReference type="NCBI Taxonomy" id="1862640"/>
    <lineage>
        <taxon>Eukaryota</taxon>
        <taxon>Viridiplantae</taxon>
        <taxon>Streptophyta</taxon>
        <taxon>Embryophyta</taxon>
        <taxon>Tracheophyta</taxon>
        <taxon>Spermatophyta</taxon>
        <taxon>Magnoliopsida</taxon>
        <taxon>eudicotyledons</taxon>
        <taxon>Gunneridae</taxon>
        <taxon>Pentapetalae</taxon>
        <taxon>rosids</taxon>
        <taxon>fabids</taxon>
        <taxon>Malpighiales</taxon>
        <taxon>Erythroxylaceae</taxon>
        <taxon>Erythroxylum</taxon>
    </lineage>
</organism>
<reference evidence="3 4" key="1">
    <citation type="submission" date="2021-09" db="EMBL/GenBank/DDBJ databases">
        <title>Genomic insights and catalytic innovation underlie evolution of tropane alkaloids biosynthesis.</title>
        <authorList>
            <person name="Wang Y.-J."/>
            <person name="Tian T."/>
            <person name="Huang J.-P."/>
            <person name="Huang S.-X."/>
        </authorList>
    </citation>
    <scope>NUCLEOTIDE SEQUENCE [LARGE SCALE GENOMIC DNA]</scope>
    <source>
        <strain evidence="3">KIB-2018</strain>
        <tissue evidence="3">Leaf</tissue>
    </source>
</reference>
<sequence>MSRTTFIVFFLLISPFTPMAGKPHTIHFKFPNLYPEGLAYDPSAQHFIVGSMYQRSILSVSDAGVIETLISDFSLPPNTSIVGLAVDSVKNRLLAAIHSIAPLPPFNGIAAYDLNSRHRLFLSVLADDANDTFRPIANGVAVDFKGNTYVTNSAGNFIWKVNAQGEASVFSRSPIFTKQPVDHSAPYSSSGLNGIAYVSKGYLLVVQSNTGKMFKVDAEDGTARMVLLSEELTMADGIALRSDGVALVVSSKKLWFLKSQDSWGEGVVYDKIALDNERFPTSVAVGREDRAYVVYGCVMEAMMGKRGREWFDIEEVRSQRESKEENLWVYLLLGMGLVYFLFWRFQMRQLVKNMDKKIN</sequence>
<dbReference type="FunFam" id="2.120.10.30:FF:000089">
    <property type="entry name" value="Calcium-dependent phosphotriesterase superfamily protein"/>
    <property type="match status" value="1"/>
</dbReference>
<dbReference type="PANTHER" id="PTHR31460">
    <property type="match status" value="1"/>
</dbReference>
<keyword evidence="4" id="KW-1185">Reference proteome</keyword>
<dbReference type="Gene3D" id="2.120.10.30">
    <property type="entry name" value="TolB, C-terminal domain"/>
    <property type="match status" value="1"/>
</dbReference>
<name>A0AAV8SSD3_9ROSI</name>
<keyword evidence="2" id="KW-0732">Signal</keyword>
<gene>
    <name evidence="3" type="ORF">K2173_015485</name>
</gene>
<dbReference type="SUPFAM" id="SSF101898">
    <property type="entry name" value="NHL repeat"/>
    <property type="match status" value="1"/>
</dbReference>